<protein>
    <submittedName>
        <fullName evidence="1">Putative restriction/modification enzyme</fullName>
    </submittedName>
</protein>
<dbReference type="EMBL" id="AOMA01000030">
    <property type="protein sequence ID" value="EMA44453.1"/>
    <property type="molecule type" value="Genomic_DNA"/>
</dbReference>
<organism evidence="1 2">
    <name type="scientific">Halobiforma nitratireducens JCM 10879</name>
    <dbReference type="NCBI Taxonomy" id="1227454"/>
    <lineage>
        <taxon>Archaea</taxon>
        <taxon>Methanobacteriati</taxon>
        <taxon>Methanobacteriota</taxon>
        <taxon>Stenosarchaea group</taxon>
        <taxon>Halobacteria</taxon>
        <taxon>Halobacteriales</taxon>
        <taxon>Natrialbaceae</taxon>
        <taxon>Halobiforma</taxon>
    </lineage>
</organism>
<feature type="non-terminal residue" evidence="1">
    <location>
        <position position="100"/>
    </location>
</feature>
<dbReference type="AlphaFoldDB" id="M0MGI1"/>
<reference evidence="1 2" key="1">
    <citation type="journal article" date="2014" name="PLoS Genet.">
        <title>Phylogenetically driven sequencing of extremely halophilic archaea reveals strategies for static and dynamic osmo-response.</title>
        <authorList>
            <person name="Becker E.A."/>
            <person name="Seitzer P.M."/>
            <person name="Tritt A."/>
            <person name="Larsen D."/>
            <person name="Krusor M."/>
            <person name="Yao A.I."/>
            <person name="Wu D."/>
            <person name="Madern D."/>
            <person name="Eisen J.A."/>
            <person name="Darling A.E."/>
            <person name="Facciotti M.T."/>
        </authorList>
    </citation>
    <scope>NUCLEOTIDE SEQUENCE [LARGE SCALE GENOMIC DNA]</scope>
    <source>
        <strain evidence="1 2">JCM 10879</strain>
    </source>
</reference>
<sequence>MSQATLSERPYVNSNLFSGYYLDERVQDRDEWDCDEDARAAMDELAALYDLEADLVSGYAEDPLIDNWIDDAPLRGHLILLSGVHSTVLRETCRELDAVL</sequence>
<accession>M0MGI1</accession>
<proteinExistence type="predicted"/>
<evidence type="ECO:0000313" key="2">
    <source>
        <dbReference type="Proteomes" id="UP000011607"/>
    </source>
</evidence>
<name>M0MGI1_9EURY</name>
<gene>
    <name evidence="1" type="ORF">C446_02982</name>
</gene>
<comment type="caution">
    <text evidence="1">The sequence shown here is derived from an EMBL/GenBank/DDBJ whole genome shotgun (WGS) entry which is preliminary data.</text>
</comment>
<keyword evidence="2" id="KW-1185">Reference proteome</keyword>
<dbReference type="eggNOG" id="arCOG04814">
    <property type="taxonomic scope" value="Archaea"/>
</dbReference>
<evidence type="ECO:0000313" key="1">
    <source>
        <dbReference type="EMBL" id="EMA44453.1"/>
    </source>
</evidence>
<dbReference type="Proteomes" id="UP000011607">
    <property type="component" value="Unassembled WGS sequence"/>
</dbReference>